<keyword evidence="2" id="KW-0520">NAD</keyword>
<dbReference type="EMBL" id="JAIXNE010000003">
    <property type="protein sequence ID" value="MCA6076575.1"/>
    <property type="molecule type" value="Genomic_DNA"/>
</dbReference>
<feature type="transmembrane region" description="Helical" evidence="2">
    <location>
        <begin position="6"/>
        <end position="22"/>
    </location>
</feature>
<reference evidence="3" key="1">
    <citation type="submission" date="2021-09" db="EMBL/GenBank/DDBJ databases">
        <title>Fulvivirga sp. isolated from coastal sediment.</title>
        <authorList>
            <person name="Yu H."/>
        </authorList>
    </citation>
    <scope>NUCLEOTIDE SEQUENCE</scope>
    <source>
        <strain evidence="3">1062</strain>
    </source>
</reference>
<dbReference type="InterPro" id="IPR042106">
    <property type="entry name" value="Nuo/plastoQ_OxRdtase_6_NuoJ"/>
</dbReference>
<evidence type="ECO:0000256" key="1">
    <source>
        <dbReference type="ARBA" id="ARBA00005698"/>
    </source>
</evidence>
<sequence>MSNVLMIIFSSLAALSVTFMLFTRNIMYAAFGLVTTLISLAGIYVLFGAEFVAVSQLMIYVGGIIVLLLFAIMLTQRTNAGVLISGTSRLFIAPFSAAVLLILLGSLLWKFPLAPKAVESDDPIGELGIRLLSEHLVSMELIAMLLLVVLIGAATIAGKFYITNRRRTS</sequence>
<name>A0A9X1HR18_9BACT</name>
<comment type="catalytic activity">
    <reaction evidence="2">
        <text>a quinone + NADH + 5 H(+)(in) = a quinol + NAD(+) + 4 H(+)(out)</text>
        <dbReference type="Rhea" id="RHEA:57888"/>
        <dbReference type="ChEBI" id="CHEBI:15378"/>
        <dbReference type="ChEBI" id="CHEBI:24646"/>
        <dbReference type="ChEBI" id="CHEBI:57540"/>
        <dbReference type="ChEBI" id="CHEBI:57945"/>
        <dbReference type="ChEBI" id="CHEBI:132124"/>
    </reaction>
</comment>
<feature type="transmembrane region" description="Helical" evidence="2">
    <location>
        <begin position="141"/>
        <end position="162"/>
    </location>
</feature>
<keyword evidence="2" id="KW-1003">Cell membrane</keyword>
<dbReference type="GO" id="GO:0008137">
    <property type="term" value="F:NADH dehydrogenase (ubiquinone) activity"/>
    <property type="evidence" value="ECO:0007669"/>
    <property type="project" value="UniProtKB-UniRule"/>
</dbReference>
<keyword evidence="2" id="KW-0472">Membrane</keyword>
<dbReference type="RefSeq" id="WP_225698500.1">
    <property type="nucleotide sequence ID" value="NZ_JAIXNE010000002.1"/>
</dbReference>
<protein>
    <recommendedName>
        <fullName evidence="2">NADH-quinone oxidoreductase subunit J</fullName>
        <ecNumber evidence="2">7.1.1.-</ecNumber>
    </recommendedName>
</protein>
<dbReference type="EMBL" id="JAIXNE010000004">
    <property type="protein sequence ID" value="MCA6077703.1"/>
    <property type="molecule type" value="Genomic_DNA"/>
</dbReference>
<gene>
    <name evidence="3" type="ORF">LDX50_10985</name>
    <name evidence="4" type="ORF">LDX50_16955</name>
    <name evidence="5" type="ORF">LDX50_22675</name>
</gene>
<evidence type="ECO:0000313" key="5">
    <source>
        <dbReference type="EMBL" id="MCA6077703.1"/>
    </source>
</evidence>
<feature type="transmembrane region" description="Helical" evidence="2">
    <location>
        <begin position="87"/>
        <end position="109"/>
    </location>
</feature>
<evidence type="ECO:0000313" key="4">
    <source>
        <dbReference type="EMBL" id="MCA6076575.1"/>
    </source>
</evidence>
<accession>A0A9X1HR18</accession>
<feature type="transmembrane region" description="Helical" evidence="2">
    <location>
        <begin position="53"/>
        <end position="75"/>
    </location>
</feature>
<dbReference type="GO" id="GO:0048038">
    <property type="term" value="F:quinone binding"/>
    <property type="evidence" value="ECO:0007669"/>
    <property type="project" value="UniProtKB-UniRule"/>
</dbReference>
<dbReference type="EC" id="7.1.1.-" evidence="2"/>
<dbReference type="InterPro" id="IPR001457">
    <property type="entry name" value="NADH_UbQ/plastoQ_OxRdtase_su6"/>
</dbReference>
<keyword evidence="6" id="KW-1185">Reference proteome</keyword>
<comment type="function">
    <text evidence="2">NDH-1 shuttles electrons from NADH, via FMN and iron-sulfur (Fe-S) centers, to quinones in the respiratory chain. Couples the redox reaction to proton translocation (for every two electrons transferred, four hydrogen ions are translocated across the cytoplasmic membrane), and thus conserves the redox energy in a proton gradient.</text>
</comment>
<evidence type="ECO:0000313" key="3">
    <source>
        <dbReference type="EMBL" id="MCA6075398.1"/>
    </source>
</evidence>
<keyword evidence="2" id="KW-0812">Transmembrane</keyword>
<dbReference type="PANTHER" id="PTHR33269:SF17">
    <property type="entry name" value="NADH-UBIQUINONE OXIDOREDUCTASE CHAIN 6"/>
    <property type="match status" value="1"/>
</dbReference>
<organism evidence="3 6">
    <name type="scientific">Fulvivirga sedimenti</name>
    <dbReference type="NCBI Taxonomy" id="2879465"/>
    <lineage>
        <taxon>Bacteria</taxon>
        <taxon>Pseudomonadati</taxon>
        <taxon>Bacteroidota</taxon>
        <taxon>Cytophagia</taxon>
        <taxon>Cytophagales</taxon>
        <taxon>Fulvivirgaceae</taxon>
        <taxon>Fulvivirga</taxon>
    </lineage>
</organism>
<evidence type="ECO:0000313" key="6">
    <source>
        <dbReference type="Proteomes" id="UP001139409"/>
    </source>
</evidence>
<feature type="transmembrane region" description="Helical" evidence="2">
    <location>
        <begin position="29"/>
        <end position="47"/>
    </location>
</feature>
<comment type="similarity">
    <text evidence="1 2">Belongs to the complex I subunit 6 family.</text>
</comment>
<evidence type="ECO:0000256" key="2">
    <source>
        <dbReference type="RuleBase" id="RU004429"/>
    </source>
</evidence>
<dbReference type="GO" id="GO:0005886">
    <property type="term" value="C:plasma membrane"/>
    <property type="evidence" value="ECO:0007669"/>
    <property type="project" value="UniProtKB-SubCell"/>
</dbReference>
<dbReference type="Proteomes" id="UP001139409">
    <property type="component" value="Unassembled WGS sequence"/>
</dbReference>
<dbReference type="Gene3D" id="1.20.120.1200">
    <property type="entry name" value="NADH-ubiquinone/plastoquinone oxidoreductase chain 6, subunit NuoJ"/>
    <property type="match status" value="1"/>
</dbReference>
<keyword evidence="2" id="KW-0874">Quinone</keyword>
<dbReference type="PANTHER" id="PTHR33269">
    <property type="entry name" value="NADH-UBIQUINONE OXIDOREDUCTASE CHAIN 6"/>
    <property type="match status" value="1"/>
</dbReference>
<proteinExistence type="inferred from homology"/>
<keyword evidence="2" id="KW-1133">Transmembrane helix</keyword>
<comment type="subcellular location">
    <subcellularLocation>
        <location evidence="2">Cell membrane</location>
        <topology evidence="2">Multi-pass membrane protein</topology>
    </subcellularLocation>
</comment>
<dbReference type="EMBL" id="JAIXNE010000002">
    <property type="protein sequence ID" value="MCA6075398.1"/>
    <property type="molecule type" value="Genomic_DNA"/>
</dbReference>
<dbReference type="Pfam" id="PF00499">
    <property type="entry name" value="Oxidored_q3"/>
    <property type="match status" value="1"/>
</dbReference>
<dbReference type="AlphaFoldDB" id="A0A9X1HR18"/>
<comment type="caution">
    <text evidence="3">The sequence shown here is derived from an EMBL/GenBank/DDBJ whole genome shotgun (WGS) entry which is preliminary data.</text>
</comment>